<feature type="compositionally biased region" description="Polar residues" evidence="1">
    <location>
        <begin position="141"/>
        <end position="150"/>
    </location>
</feature>
<comment type="caution">
    <text evidence="2">The sequence shown here is derived from an EMBL/GenBank/DDBJ whole genome shotgun (WGS) entry which is preliminary data.</text>
</comment>
<evidence type="ECO:0000313" key="2">
    <source>
        <dbReference type="EMBL" id="KFH47947.1"/>
    </source>
</evidence>
<feature type="compositionally biased region" description="Basic and acidic residues" evidence="1">
    <location>
        <begin position="1"/>
        <end position="11"/>
    </location>
</feature>
<feature type="compositionally biased region" description="Basic and acidic residues" evidence="1">
    <location>
        <begin position="223"/>
        <end position="233"/>
    </location>
</feature>
<evidence type="ECO:0000256" key="1">
    <source>
        <dbReference type="SAM" id="MobiDB-lite"/>
    </source>
</evidence>
<feature type="region of interest" description="Disordered" evidence="1">
    <location>
        <begin position="609"/>
        <end position="682"/>
    </location>
</feature>
<dbReference type="HOGENOM" id="CLU_015357_0_0_1"/>
<dbReference type="AlphaFoldDB" id="A0A086TF15"/>
<sequence length="701" mass="76135">MKRPWRSEPSAERPTPSPSGHAHSKTDSRSIRGRISGPIPIPNPLDEEVAMRNRTPSANGTLDAFNFAVEPDNTKPAHHSSPVHRRQLSTTPPDAPQRRVQVVPEVRTDRDSLDVSRGSPDNPRKEHKRTQSRGLRVSAFSLGSNATTKDNPPRKKSSLRGALSKLFGRKRNTGSQPSTSTRPTPEGSDPRESVGFRHHQSDVRQLNRIQVLPQAIPENPEVEPQRRAHSDYGRALRSHSVGPLDRLAIESARNSLLVGANFSRRHPGTQSFRAHKTETGEPSGLTPRPASISGGLAGLALGEENPESIGRAITKDHAGFNKRRSRSLSALNNTAGSLENRRLSGEIRYWRDSYVSEIKSVASSFRTEANDLPEDVAKHGPVEESPPRLTVEPFPVPDVSSMSEFSGMKITQAASIEQRIHDLEDKTKDLDKVVGDLVSVVFDHETASGSIQAWHPEESGRTSYTPSDYRARLTPAMSGGDGRQAVKQRRRHEFRERKRSGRHDRSASSSGSDDEYGLDAASVLPSHRRHVSTTTIRGTTSLPALSMEASRPLTMEHYTTLMALLDTERSARLALEAKVKTLSRQLGVMSKLAHGLDSTRPAVVGSAFDYDDDEEGLSSPGGPIRAKHSTSSGDPEVKSGTGAGEGAVAISGATGEDNGYATSAHDMLGGDDADADAAADCRKKADRTLSLSQMTMKKPQP</sequence>
<protein>
    <submittedName>
        <fullName evidence="2">Uncharacterized protein</fullName>
    </submittedName>
</protein>
<reference evidence="3" key="1">
    <citation type="journal article" date="2014" name="Genome Announc.">
        <title>Genome sequence and annotation of Acremonium chrysogenum, producer of the beta-lactam antibiotic cephalosporin C.</title>
        <authorList>
            <person name="Terfehr D."/>
            <person name="Dahlmann T.A."/>
            <person name="Specht T."/>
            <person name="Zadra I."/>
            <person name="Kuernsteiner H."/>
            <person name="Kueck U."/>
        </authorList>
    </citation>
    <scope>NUCLEOTIDE SEQUENCE [LARGE SCALE GENOMIC DNA]</scope>
    <source>
        <strain evidence="3">ATCC 11550 / CBS 779.69 / DSM 880 / IAM 14645 / JCM 23072 / IMI 49137</strain>
    </source>
</reference>
<name>A0A086TF15_HAPC1</name>
<feature type="region of interest" description="Disordered" evidence="1">
    <location>
        <begin position="451"/>
        <end position="518"/>
    </location>
</feature>
<keyword evidence="3" id="KW-1185">Reference proteome</keyword>
<feature type="compositionally biased region" description="Basic residues" evidence="1">
    <location>
        <begin position="76"/>
        <end position="87"/>
    </location>
</feature>
<dbReference type="Proteomes" id="UP000029964">
    <property type="component" value="Unassembled WGS sequence"/>
</dbReference>
<feature type="region of interest" description="Disordered" evidence="1">
    <location>
        <begin position="1"/>
        <end position="233"/>
    </location>
</feature>
<feature type="compositionally biased region" description="Basic and acidic residues" evidence="1">
    <location>
        <begin position="188"/>
        <end position="202"/>
    </location>
</feature>
<evidence type="ECO:0000313" key="3">
    <source>
        <dbReference type="Proteomes" id="UP000029964"/>
    </source>
</evidence>
<proteinExistence type="predicted"/>
<feature type="compositionally biased region" description="Polar residues" evidence="1">
    <location>
        <begin position="173"/>
        <end position="183"/>
    </location>
</feature>
<dbReference type="EMBL" id="JPKY01000006">
    <property type="protein sequence ID" value="KFH47947.1"/>
    <property type="molecule type" value="Genomic_DNA"/>
</dbReference>
<accession>A0A086TF15</accession>
<feature type="compositionally biased region" description="Basic residues" evidence="1">
    <location>
        <begin position="486"/>
        <end position="502"/>
    </location>
</feature>
<gene>
    <name evidence="2" type="ORF">ACRE_012240</name>
</gene>
<dbReference type="STRING" id="857340.A0A086TF15"/>
<feature type="region of interest" description="Disordered" evidence="1">
    <location>
        <begin position="263"/>
        <end position="289"/>
    </location>
</feature>
<organism evidence="2 3">
    <name type="scientific">Hapsidospora chrysogenum (strain ATCC 11550 / CBS 779.69 / DSM 880 / IAM 14645 / JCM 23072 / IMI 49137)</name>
    <name type="common">Acremonium chrysogenum</name>
    <dbReference type="NCBI Taxonomy" id="857340"/>
    <lineage>
        <taxon>Eukaryota</taxon>
        <taxon>Fungi</taxon>
        <taxon>Dikarya</taxon>
        <taxon>Ascomycota</taxon>
        <taxon>Pezizomycotina</taxon>
        <taxon>Sordariomycetes</taxon>
        <taxon>Hypocreomycetidae</taxon>
        <taxon>Hypocreales</taxon>
        <taxon>Bionectriaceae</taxon>
        <taxon>Hapsidospora</taxon>
    </lineage>
</organism>
<dbReference type="OrthoDB" id="5428925at2759"/>